<reference evidence="2 3" key="1">
    <citation type="submission" date="2021-02" db="EMBL/GenBank/DDBJ databases">
        <title>Genome assembly of Pseudopithomyces chartarum.</title>
        <authorList>
            <person name="Jauregui R."/>
            <person name="Singh J."/>
            <person name="Voisey C."/>
        </authorList>
    </citation>
    <scope>NUCLEOTIDE SEQUENCE [LARGE SCALE GENOMIC DNA]</scope>
    <source>
        <strain evidence="2 3">AGR01</strain>
    </source>
</reference>
<accession>A0AAN6RJ86</accession>
<feature type="compositionally biased region" description="Polar residues" evidence="1">
    <location>
        <begin position="40"/>
        <end position="60"/>
    </location>
</feature>
<feature type="compositionally biased region" description="Basic and acidic residues" evidence="1">
    <location>
        <begin position="110"/>
        <end position="128"/>
    </location>
</feature>
<protein>
    <submittedName>
        <fullName evidence="2">Uncharacterized protein</fullName>
    </submittedName>
</protein>
<evidence type="ECO:0000313" key="3">
    <source>
        <dbReference type="Proteomes" id="UP001280581"/>
    </source>
</evidence>
<dbReference type="EMBL" id="WVTA01000003">
    <property type="protein sequence ID" value="KAK3215330.1"/>
    <property type="molecule type" value="Genomic_DNA"/>
</dbReference>
<feature type="region of interest" description="Disordered" evidence="1">
    <location>
        <begin position="1"/>
        <end position="128"/>
    </location>
</feature>
<evidence type="ECO:0000256" key="1">
    <source>
        <dbReference type="SAM" id="MobiDB-lite"/>
    </source>
</evidence>
<name>A0AAN6RJ86_9PLEO</name>
<gene>
    <name evidence="2" type="ORF">GRF29_19g2978897</name>
</gene>
<sequence>MSNNLMDTEPGGESRQYEGNLGYIDPHNKLAGQLGDPATGTKTADQAHKSASTGPNSQGVTPAEKIRYGQTIQESGGGGGRTDATGQANNEGGFGGTEKLEEGGEGAAQQRREQGYGGEKDMDRNIGA</sequence>
<organism evidence="2 3">
    <name type="scientific">Pseudopithomyces chartarum</name>
    <dbReference type="NCBI Taxonomy" id="1892770"/>
    <lineage>
        <taxon>Eukaryota</taxon>
        <taxon>Fungi</taxon>
        <taxon>Dikarya</taxon>
        <taxon>Ascomycota</taxon>
        <taxon>Pezizomycotina</taxon>
        <taxon>Dothideomycetes</taxon>
        <taxon>Pleosporomycetidae</taxon>
        <taxon>Pleosporales</taxon>
        <taxon>Massarineae</taxon>
        <taxon>Didymosphaeriaceae</taxon>
        <taxon>Pseudopithomyces</taxon>
    </lineage>
</organism>
<evidence type="ECO:0000313" key="2">
    <source>
        <dbReference type="EMBL" id="KAK3215330.1"/>
    </source>
</evidence>
<dbReference type="Proteomes" id="UP001280581">
    <property type="component" value="Unassembled WGS sequence"/>
</dbReference>
<proteinExistence type="predicted"/>
<dbReference type="AlphaFoldDB" id="A0AAN6RJ86"/>
<comment type="caution">
    <text evidence="2">The sequence shown here is derived from an EMBL/GenBank/DDBJ whole genome shotgun (WGS) entry which is preliminary data.</text>
</comment>
<keyword evidence="3" id="KW-1185">Reference proteome</keyword>